<keyword evidence="1" id="KW-0732">Signal</keyword>
<name>A0A7J7JAL2_BUGNE</name>
<organism evidence="2 3">
    <name type="scientific">Bugula neritina</name>
    <name type="common">Brown bryozoan</name>
    <name type="synonym">Sertularia neritina</name>
    <dbReference type="NCBI Taxonomy" id="10212"/>
    <lineage>
        <taxon>Eukaryota</taxon>
        <taxon>Metazoa</taxon>
        <taxon>Spiralia</taxon>
        <taxon>Lophotrochozoa</taxon>
        <taxon>Bryozoa</taxon>
        <taxon>Gymnolaemata</taxon>
        <taxon>Cheilostomatida</taxon>
        <taxon>Flustrina</taxon>
        <taxon>Buguloidea</taxon>
        <taxon>Bugulidae</taxon>
        <taxon>Bugula</taxon>
    </lineage>
</organism>
<dbReference type="AlphaFoldDB" id="A0A7J7JAL2"/>
<dbReference type="EMBL" id="VXIV02002736">
    <property type="protein sequence ID" value="KAF6023279.1"/>
    <property type="molecule type" value="Genomic_DNA"/>
</dbReference>
<reference evidence="2" key="1">
    <citation type="submission" date="2020-06" db="EMBL/GenBank/DDBJ databases">
        <title>Draft genome of Bugula neritina, a colonial animal packing powerful symbionts and potential medicines.</title>
        <authorList>
            <person name="Rayko M."/>
        </authorList>
    </citation>
    <scope>NUCLEOTIDE SEQUENCE [LARGE SCALE GENOMIC DNA]</scope>
    <source>
        <strain evidence="2">Kwan_BN1</strain>
    </source>
</reference>
<evidence type="ECO:0000256" key="1">
    <source>
        <dbReference type="SAM" id="SignalP"/>
    </source>
</evidence>
<feature type="chain" id="PRO_5029848463" evidence="1">
    <location>
        <begin position="23"/>
        <end position="67"/>
    </location>
</feature>
<proteinExistence type="predicted"/>
<keyword evidence="3" id="KW-1185">Reference proteome</keyword>
<sequence length="67" mass="7281">MKILSVVVIVSIVISALVPTKGALTGKQFCKNLCESNNITYYSFDGKECICIAITRYYYGSDSSSSS</sequence>
<gene>
    <name evidence="2" type="ORF">EB796_018406</name>
</gene>
<evidence type="ECO:0000313" key="2">
    <source>
        <dbReference type="EMBL" id="KAF6023279.1"/>
    </source>
</evidence>
<dbReference type="Proteomes" id="UP000593567">
    <property type="component" value="Unassembled WGS sequence"/>
</dbReference>
<accession>A0A7J7JAL2</accession>
<protein>
    <submittedName>
        <fullName evidence="2">Uncharacterized protein</fullName>
    </submittedName>
</protein>
<comment type="caution">
    <text evidence="2">The sequence shown here is derived from an EMBL/GenBank/DDBJ whole genome shotgun (WGS) entry which is preliminary data.</text>
</comment>
<feature type="signal peptide" evidence="1">
    <location>
        <begin position="1"/>
        <end position="22"/>
    </location>
</feature>
<evidence type="ECO:0000313" key="3">
    <source>
        <dbReference type="Proteomes" id="UP000593567"/>
    </source>
</evidence>